<keyword evidence="2" id="KW-0472">Membrane</keyword>
<organism evidence="3 4">
    <name type="scientific">Streptomyces buecherae</name>
    <dbReference type="NCBI Taxonomy" id="2763006"/>
    <lineage>
        <taxon>Bacteria</taxon>
        <taxon>Bacillati</taxon>
        <taxon>Actinomycetota</taxon>
        <taxon>Actinomycetes</taxon>
        <taxon>Kitasatosporales</taxon>
        <taxon>Streptomycetaceae</taxon>
        <taxon>Streptomyces</taxon>
    </lineage>
</organism>
<feature type="region of interest" description="Disordered" evidence="1">
    <location>
        <begin position="1"/>
        <end position="21"/>
    </location>
</feature>
<reference evidence="3 4" key="1">
    <citation type="submission" date="2020-06" db="EMBL/GenBank/DDBJ databases">
        <title>Genome mining for natural products.</title>
        <authorList>
            <person name="Zhang B."/>
            <person name="Shi J."/>
            <person name="Ge H."/>
        </authorList>
    </citation>
    <scope>NUCLEOTIDE SEQUENCE [LARGE SCALE GENOMIC DNA]</scope>
    <source>
        <strain evidence="3 4">NA00687</strain>
    </source>
</reference>
<name>A0A7H8N137_9ACTN</name>
<evidence type="ECO:0000313" key="3">
    <source>
        <dbReference type="EMBL" id="QKW48180.1"/>
    </source>
</evidence>
<evidence type="ECO:0000313" key="4">
    <source>
        <dbReference type="Proteomes" id="UP000509303"/>
    </source>
</evidence>
<evidence type="ECO:0000256" key="2">
    <source>
        <dbReference type="SAM" id="Phobius"/>
    </source>
</evidence>
<accession>A0A7H8N137</accession>
<dbReference type="AlphaFoldDB" id="A0A7H8N137"/>
<dbReference type="EMBL" id="CP054929">
    <property type="protein sequence ID" value="QKW48180.1"/>
    <property type="molecule type" value="Genomic_DNA"/>
</dbReference>
<sequence>MAAPAYSHAGRSDRARATGAEQPAVREVELPWWAIALPAVVFAALLLLLVGPSDAQAAEGSTGHVTRFVVLLRDSIVQLLS</sequence>
<evidence type="ECO:0000256" key="1">
    <source>
        <dbReference type="SAM" id="MobiDB-lite"/>
    </source>
</evidence>
<dbReference type="Proteomes" id="UP000509303">
    <property type="component" value="Chromosome"/>
</dbReference>
<proteinExistence type="predicted"/>
<keyword evidence="2" id="KW-0812">Transmembrane</keyword>
<gene>
    <name evidence="3" type="ORF">HUT08_06350</name>
</gene>
<dbReference type="RefSeq" id="WP_176159878.1">
    <property type="nucleotide sequence ID" value="NZ_CP054929.1"/>
</dbReference>
<keyword evidence="2" id="KW-1133">Transmembrane helix</keyword>
<protein>
    <submittedName>
        <fullName evidence="3">Uncharacterized protein</fullName>
    </submittedName>
</protein>
<keyword evidence="4" id="KW-1185">Reference proteome</keyword>
<feature type="transmembrane region" description="Helical" evidence="2">
    <location>
        <begin position="30"/>
        <end position="50"/>
    </location>
</feature>